<dbReference type="InterPro" id="IPR035979">
    <property type="entry name" value="RBD_domain_sf"/>
</dbReference>
<dbReference type="Proteomes" id="UP000250043">
    <property type="component" value="Unassembled WGS sequence"/>
</dbReference>
<dbReference type="SUPFAM" id="SSF54928">
    <property type="entry name" value="RNA-binding domain, RBD"/>
    <property type="match status" value="1"/>
</dbReference>
<protein>
    <recommendedName>
        <fullName evidence="4">RRM domain-containing protein</fullName>
    </recommendedName>
</protein>
<dbReference type="GO" id="GO:0003676">
    <property type="term" value="F:nucleic acid binding"/>
    <property type="evidence" value="ECO:0007669"/>
    <property type="project" value="InterPro"/>
</dbReference>
<sequence>MASSAFRAAGQTAARTSRYRNATQGLNDLPTTCLQLRNLPRTATPADLRRLCATMKVENIDNVTIDYDHGVPSGRAFLTTTKPQFTKDAVKGLRNGVVGGHLIYAHPIASIPIPFERGRGSRGRAEAGERGIVNGNGPGAGLARTDESRSVIITGLPISLSQDRIRAFVKSFNIDAGEGGQLDVVRVEPSSKLSATRYIIRAKTKAEAHRIVRRLHMTYYKPEHHGGKFLLRARIIY</sequence>
<evidence type="ECO:0000313" key="2">
    <source>
        <dbReference type="EMBL" id="OCH94967.1"/>
    </source>
</evidence>
<organism evidence="2 3">
    <name type="scientific">Obba rivulosa</name>
    <dbReference type="NCBI Taxonomy" id="1052685"/>
    <lineage>
        <taxon>Eukaryota</taxon>
        <taxon>Fungi</taxon>
        <taxon>Dikarya</taxon>
        <taxon>Basidiomycota</taxon>
        <taxon>Agaricomycotina</taxon>
        <taxon>Agaricomycetes</taxon>
        <taxon>Polyporales</taxon>
        <taxon>Gelatoporiaceae</taxon>
        <taxon>Obba</taxon>
    </lineage>
</organism>
<feature type="region of interest" description="Disordered" evidence="1">
    <location>
        <begin position="1"/>
        <end position="22"/>
    </location>
</feature>
<proteinExistence type="predicted"/>
<name>A0A8E2J550_9APHY</name>
<dbReference type="AlphaFoldDB" id="A0A8E2J550"/>
<evidence type="ECO:0000256" key="1">
    <source>
        <dbReference type="SAM" id="MobiDB-lite"/>
    </source>
</evidence>
<gene>
    <name evidence="2" type="ORF">OBBRIDRAFT_21814</name>
</gene>
<dbReference type="InterPro" id="IPR012677">
    <property type="entry name" value="Nucleotide-bd_a/b_plait_sf"/>
</dbReference>
<keyword evidence="3" id="KW-1185">Reference proteome</keyword>
<dbReference type="OrthoDB" id="5541797at2759"/>
<evidence type="ECO:0000313" key="3">
    <source>
        <dbReference type="Proteomes" id="UP000250043"/>
    </source>
</evidence>
<evidence type="ECO:0008006" key="4">
    <source>
        <dbReference type="Google" id="ProtNLM"/>
    </source>
</evidence>
<reference evidence="2 3" key="1">
    <citation type="submission" date="2016-07" db="EMBL/GenBank/DDBJ databases">
        <title>Draft genome of the white-rot fungus Obba rivulosa 3A-2.</title>
        <authorList>
            <consortium name="DOE Joint Genome Institute"/>
            <person name="Miettinen O."/>
            <person name="Riley R."/>
            <person name="Acob R."/>
            <person name="Barry K."/>
            <person name="Cullen D."/>
            <person name="De Vries R."/>
            <person name="Hainaut M."/>
            <person name="Hatakka A."/>
            <person name="Henrissat B."/>
            <person name="Hilden K."/>
            <person name="Kuo R."/>
            <person name="Labutti K."/>
            <person name="Lipzen A."/>
            <person name="Makela M.R."/>
            <person name="Sandor L."/>
            <person name="Spatafora J.W."/>
            <person name="Grigoriev I.V."/>
            <person name="Hibbett D.S."/>
        </authorList>
    </citation>
    <scope>NUCLEOTIDE SEQUENCE [LARGE SCALE GENOMIC DNA]</scope>
    <source>
        <strain evidence="2 3">3A-2</strain>
    </source>
</reference>
<dbReference type="EMBL" id="KV722339">
    <property type="protein sequence ID" value="OCH94967.1"/>
    <property type="molecule type" value="Genomic_DNA"/>
</dbReference>
<feature type="compositionally biased region" description="Polar residues" evidence="1">
    <location>
        <begin position="13"/>
        <end position="22"/>
    </location>
</feature>
<dbReference type="Gene3D" id="3.30.70.330">
    <property type="match status" value="1"/>
</dbReference>
<dbReference type="CDD" id="cd00590">
    <property type="entry name" value="RRM_SF"/>
    <property type="match status" value="1"/>
</dbReference>
<accession>A0A8E2J550</accession>